<protein>
    <submittedName>
        <fullName evidence="1">Uncharacterized protein</fullName>
    </submittedName>
</protein>
<dbReference type="EMBL" id="CM042057">
    <property type="protein sequence ID" value="KAI3691967.1"/>
    <property type="molecule type" value="Genomic_DNA"/>
</dbReference>
<evidence type="ECO:0000313" key="1">
    <source>
        <dbReference type="EMBL" id="KAI3691967.1"/>
    </source>
</evidence>
<reference evidence="2" key="1">
    <citation type="journal article" date="2022" name="Mol. Ecol. Resour.">
        <title>The genomes of chicory, endive, great burdock and yacon provide insights into Asteraceae palaeo-polyploidization history and plant inulin production.</title>
        <authorList>
            <person name="Fan W."/>
            <person name="Wang S."/>
            <person name="Wang H."/>
            <person name="Wang A."/>
            <person name="Jiang F."/>
            <person name="Liu H."/>
            <person name="Zhao H."/>
            <person name="Xu D."/>
            <person name="Zhang Y."/>
        </authorList>
    </citation>
    <scope>NUCLEOTIDE SEQUENCE [LARGE SCALE GENOMIC DNA]</scope>
    <source>
        <strain evidence="2">cv. Niubang</strain>
    </source>
</reference>
<name>A0ACB8Z2F7_ARCLA</name>
<keyword evidence="2" id="KW-1185">Reference proteome</keyword>
<comment type="caution">
    <text evidence="1">The sequence shown here is derived from an EMBL/GenBank/DDBJ whole genome shotgun (WGS) entry which is preliminary data.</text>
</comment>
<organism evidence="1 2">
    <name type="scientific">Arctium lappa</name>
    <name type="common">Greater burdock</name>
    <name type="synonym">Lappa major</name>
    <dbReference type="NCBI Taxonomy" id="4217"/>
    <lineage>
        <taxon>Eukaryota</taxon>
        <taxon>Viridiplantae</taxon>
        <taxon>Streptophyta</taxon>
        <taxon>Embryophyta</taxon>
        <taxon>Tracheophyta</taxon>
        <taxon>Spermatophyta</taxon>
        <taxon>Magnoliopsida</taxon>
        <taxon>eudicotyledons</taxon>
        <taxon>Gunneridae</taxon>
        <taxon>Pentapetalae</taxon>
        <taxon>asterids</taxon>
        <taxon>campanulids</taxon>
        <taxon>Asterales</taxon>
        <taxon>Asteraceae</taxon>
        <taxon>Carduoideae</taxon>
        <taxon>Cardueae</taxon>
        <taxon>Arctiinae</taxon>
        <taxon>Arctium</taxon>
    </lineage>
</organism>
<proteinExistence type="predicted"/>
<reference evidence="1 2" key="2">
    <citation type="journal article" date="2022" name="Mol. Ecol. Resour.">
        <title>The genomes of chicory, endive, great burdock and yacon provide insights into Asteraceae paleo-polyploidization history and plant inulin production.</title>
        <authorList>
            <person name="Fan W."/>
            <person name="Wang S."/>
            <person name="Wang H."/>
            <person name="Wang A."/>
            <person name="Jiang F."/>
            <person name="Liu H."/>
            <person name="Zhao H."/>
            <person name="Xu D."/>
            <person name="Zhang Y."/>
        </authorList>
    </citation>
    <scope>NUCLEOTIDE SEQUENCE [LARGE SCALE GENOMIC DNA]</scope>
    <source>
        <strain evidence="2">cv. Niubang</strain>
    </source>
</reference>
<accession>A0ACB8Z2F7</accession>
<dbReference type="Proteomes" id="UP001055879">
    <property type="component" value="Linkage Group LG11"/>
</dbReference>
<gene>
    <name evidence="1" type="ORF">L6452_31771</name>
</gene>
<sequence>MERVRPPELAPESEDKVSIPMNSRPFSLPDVSPDSLGSPESLTEDKKIDASPGSHTSIDDKKDAISFIEDKRLDASPGSHTFIEDKKDVSPESIPFIEDNASPVNKKDASPESITLIEGKKVVDALLELPEPHTFIEEEKLDASPESVAAEDFESADEEFLSEQGKGLSGTVVEDVTTLATITVFTSDRRI</sequence>
<evidence type="ECO:0000313" key="2">
    <source>
        <dbReference type="Proteomes" id="UP001055879"/>
    </source>
</evidence>